<evidence type="ECO:0000313" key="3">
    <source>
        <dbReference type="Proteomes" id="UP000027178"/>
    </source>
</evidence>
<comment type="caution">
    <text evidence="2">The sequence shown here is derived from an EMBL/GenBank/DDBJ whole genome shotgun (WGS) entry which is preliminary data.</text>
</comment>
<protein>
    <submittedName>
        <fullName evidence="2">Uncharacterized protein</fullName>
    </submittedName>
</protein>
<accession>A0A066Z032</accession>
<evidence type="ECO:0000313" key="2">
    <source>
        <dbReference type="EMBL" id="KDN86857.1"/>
    </source>
</evidence>
<sequence>MPVGHGGGSSPYSAGGAVARSGGDRAKASPLRPYRGRRARIKTY</sequence>
<dbReference type="PATRIC" id="fig|1348663.4.peg.1244"/>
<dbReference type="AlphaFoldDB" id="A0A066Z032"/>
<feature type="compositionally biased region" description="Basic residues" evidence="1">
    <location>
        <begin position="34"/>
        <end position="44"/>
    </location>
</feature>
<feature type="region of interest" description="Disordered" evidence="1">
    <location>
        <begin position="1"/>
        <end position="44"/>
    </location>
</feature>
<dbReference type="HOGENOM" id="CLU_3217434_0_0_11"/>
<reference evidence="2 3" key="1">
    <citation type="submission" date="2014-05" db="EMBL/GenBank/DDBJ databases">
        <title>Draft Genome Sequence of Kitasatospora cheerisanensis KCTC 2395.</title>
        <authorList>
            <person name="Nam D.H."/>
        </authorList>
    </citation>
    <scope>NUCLEOTIDE SEQUENCE [LARGE SCALE GENOMIC DNA]</scope>
    <source>
        <strain evidence="2 3">KCTC 2395</strain>
    </source>
</reference>
<evidence type="ECO:0000256" key="1">
    <source>
        <dbReference type="SAM" id="MobiDB-lite"/>
    </source>
</evidence>
<dbReference type="EMBL" id="JNBY01000051">
    <property type="protein sequence ID" value="KDN86857.1"/>
    <property type="molecule type" value="Genomic_DNA"/>
</dbReference>
<gene>
    <name evidence="2" type="ORF">KCH_13030</name>
</gene>
<keyword evidence="3" id="KW-1185">Reference proteome</keyword>
<feature type="compositionally biased region" description="Low complexity" evidence="1">
    <location>
        <begin position="10"/>
        <end position="19"/>
    </location>
</feature>
<name>A0A066Z032_9ACTN</name>
<proteinExistence type="predicted"/>
<organism evidence="2 3">
    <name type="scientific">Kitasatospora cheerisanensis KCTC 2395</name>
    <dbReference type="NCBI Taxonomy" id="1348663"/>
    <lineage>
        <taxon>Bacteria</taxon>
        <taxon>Bacillati</taxon>
        <taxon>Actinomycetota</taxon>
        <taxon>Actinomycetes</taxon>
        <taxon>Kitasatosporales</taxon>
        <taxon>Streptomycetaceae</taxon>
        <taxon>Kitasatospora</taxon>
    </lineage>
</organism>
<dbReference type="Proteomes" id="UP000027178">
    <property type="component" value="Unassembled WGS sequence"/>
</dbReference>